<sequence>MSQSDTILDDADRTVAASIRMFQQVGEALRARRSLKLQVSQQEMYAEQARLNQELGVARPYLTEGLRDHFWKNAEAEDMGHMLGIATRYRDVDPLAHQVYIRALREIDERYGPTQDIELVSLDQVSEDEIRQATPELPGEEIPVSHVKEGEEAAKEPVPQWVSAWAEDFRKGQAKSPEHYQALFPVGDEASAQAEANRAHLDADHARADLADVERESGIASPEVAQAKNEVVSAEARERAAQTRRDKIGVEAAKASELKEVSFPESATEGIKHTSQVKKTHKPKPPRKLPSRTR</sequence>
<evidence type="ECO:0000313" key="3">
    <source>
        <dbReference type="Proteomes" id="UP000595053"/>
    </source>
</evidence>
<dbReference type="AlphaFoldDB" id="A0A7M1QWD9"/>
<feature type="region of interest" description="Disordered" evidence="1">
    <location>
        <begin position="214"/>
        <end position="294"/>
    </location>
</feature>
<dbReference type="EMBL" id="CP063213">
    <property type="protein sequence ID" value="QOR45467.1"/>
    <property type="molecule type" value="Genomic_DNA"/>
</dbReference>
<feature type="compositionally biased region" description="Basic and acidic residues" evidence="1">
    <location>
        <begin position="235"/>
        <end position="262"/>
    </location>
</feature>
<evidence type="ECO:0000313" key="2">
    <source>
        <dbReference type="EMBL" id="QOR45467.1"/>
    </source>
</evidence>
<keyword evidence="3" id="KW-1185">Reference proteome</keyword>
<gene>
    <name evidence="2" type="ORF">INS88_09445</name>
</gene>
<evidence type="ECO:0000256" key="1">
    <source>
        <dbReference type="SAM" id="MobiDB-lite"/>
    </source>
</evidence>
<reference evidence="2 3" key="1">
    <citation type="submission" date="2020-10" db="EMBL/GenBank/DDBJ databases">
        <title>Trueperella pecoris sp. nov. isolated from bovine and porcine specimens.</title>
        <authorList>
            <person name="Schoenecker L."/>
            <person name="Schnydrig P."/>
            <person name="Brodard I."/>
            <person name="Thomann A."/>
            <person name="Hemphill A."/>
            <person name="Rodriguez-Campos S."/>
            <person name="Perreten V."/>
            <person name="Jores J."/>
            <person name="Kittl S."/>
        </authorList>
    </citation>
    <scope>NUCLEOTIDE SEQUENCE [LARGE SCALE GENOMIC DNA]</scope>
    <source>
        <strain evidence="2 3">15A0121</strain>
    </source>
</reference>
<protein>
    <submittedName>
        <fullName evidence="2">Uncharacterized protein</fullName>
    </submittedName>
</protein>
<dbReference type="RefSeq" id="WP_197551039.1">
    <property type="nucleotide sequence ID" value="NZ_CP063213.1"/>
</dbReference>
<name>A0A7M1QWD9_9ACTO</name>
<dbReference type="Proteomes" id="UP000595053">
    <property type="component" value="Chromosome"/>
</dbReference>
<accession>A0A7M1QWD9</accession>
<organism evidence="2 3">
    <name type="scientific">Trueperella pecoris</name>
    <dbReference type="NCBI Taxonomy" id="2733571"/>
    <lineage>
        <taxon>Bacteria</taxon>
        <taxon>Bacillati</taxon>
        <taxon>Actinomycetota</taxon>
        <taxon>Actinomycetes</taxon>
        <taxon>Actinomycetales</taxon>
        <taxon>Actinomycetaceae</taxon>
        <taxon>Trueperella</taxon>
    </lineage>
</organism>
<proteinExistence type="predicted"/>
<feature type="compositionally biased region" description="Basic residues" evidence="1">
    <location>
        <begin position="275"/>
        <end position="294"/>
    </location>
</feature>